<keyword evidence="4" id="KW-0378">Hydrolase</keyword>
<feature type="coiled-coil region" evidence="2">
    <location>
        <begin position="269"/>
        <end position="324"/>
    </location>
</feature>
<dbReference type="InterPro" id="IPR050804">
    <property type="entry name" value="MCC"/>
</dbReference>
<dbReference type="PANTHER" id="PTHR46236">
    <property type="entry name" value="TRAF-LIKE SUPERFAMILY PROTEIN"/>
    <property type="match status" value="1"/>
</dbReference>
<dbReference type="PROSITE" id="PS50144">
    <property type="entry name" value="MATH"/>
    <property type="match status" value="1"/>
</dbReference>
<dbReference type="SUPFAM" id="SSF49599">
    <property type="entry name" value="TRAF domain-like"/>
    <property type="match status" value="1"/>
</dbReference>
<organism evidence="4 5">
    <name type="scientific">Vigna unguiculata</name>
    <name type="common">Cowpea</name>
    <dbReference type="NCBI Taxonomy" id="3917"/>
    <lineage>
        <taxon>Eukaryota</taxon>
        <taxon>Viridiplantae</taxon>
        <taxon>Streptophyta</taxon>
        <taxon>Embryophyta</taxon>
        <taxon>Tracheophyta</taxon>
        <taxon>Spermatophyta</taxon>
        <taxon>Magnoliopsida</taxon>
        <taxon>eudicotyledons</taxon>
        <taxon>Gunneridae</taxon>
        <taxon>Pentapetalae</taxon>
        <taxon>rosids</taxon>
        <taxon>fabids</taxon>
        <taxon>Fabales</taxon>
        <taxon>Fabaceae</taxon>
        <taxon>Papilionoideae</taxon>
        <taxon>50 kb inversion clade</taxon>
        <taxon>NPAAA clade</taxon>
        <taxon>indigoferoid/millettioid clade</taxon>
        <taxon>Phaseoleae</taxon>
        <taxon>Vigna</taxon>
    </lineage>
</organism>
<dbReference type="Proteomes" id="UP000501690">
    <property type="component" value="Linkage Group LG9"/>
</dbReference>
<keyword evidence="1 2" id="KW-0175">Coiled coil</keyword>
<dbReference type="SMART" id="SM00061">
    <property type="entry name" value="MATH"/>
    <property type="match status" value="1"/>
</dbReference>
<reference evidence="4 5" key="1">
    <citation type="submission" date="2019-04" db="EMBL/GenBank/DDBJ databases">
        <title>An improved genome assembly and genetic linkage map for asparagus bean, Vigna unguiculata ssp. sesquipedialis.</title>
        <authorList>
            <person name="Xia Q."/>
            <person name="Zhang R."/>
            <person name="Dong Y."/>
        </authorList>
    </citation>
    <scope>NUCLEOTIDE SEQUENCE [LARGE SCALE GENOMIC DNA]</scope>
    <source>
        <tissue evidence="4">Leaf</tissue>
    </source>
</reference>
<feature type="domain" description="MATH" evidence="3">
    <location>
        <begin position="10"/>
        <end position="128"/>
    </location>
</feature>
<sequence>MGNKKSKEVFEKFTWTITNFSLLDSKIYWKKFSLDCHTWKILIFPKGDEGNYLSIYLEYPGAALMPQGWQKFANFKFILVNQLDHTKNIINETGHTFNLGQDGFTSHISLGDRYGFIVNGVCIIEVHMQVDESGRKIDDDKVVESIENVSPEEMISTSSFGEVVDFRDIGKVEKDFVPLLEQACSRYPSLIDIKKRKSRRFSEWGFTALGRVLHFLNTKKVRDMDDDTCNHLQALWEELEAFGFDLAWLKPHVEYALGMKNRVEKVLEVKKLEESVNVLKKNVNTLKENVTTLEERTKASRTKMIDAEIKLEKTKRDLEKAKKGFEECDLDAEMGYGKS</sequence>
<gene>
    <name evidence="4" type="ORF">DEO72_LG9g324</name>
</gene>
<protein>
    <submittedName>
        <fullName evidence="4">Ubiquitin carboxyl-terminal hydrolase 7</fullName>
    </submittedName>
</protein>
<dbReference type="CDD" id="cd00121">
    <property type="entry name" value="MATH"/>
    <property type="match status" value="1"/>
</dbReference>
<dbReference type="InterPro" id="IPR002083">
    <property type="entry name" value="MATH/TRAF_dom"/>
</dbReference>
<evidence type="ECO:0000256" key="1">
    <source>
        <dbReference type="ARBA" id="ARBA00023054"/>
    </source>
</evidence>
<accession>A0A4D6MXA7</accession>
<proteinExistence type="predicted"/>
<dbReference type="GO" id="GO:0016787">
    <property type="term" value="F:hydrolase activity"/>
    <property type="evidence" value="ECO:0007669"/>
    <property type="project" value="UniProtKB-KW"/>
</dbReference>
<dbReference type="EMBL" id="CP039353">
    <property type="protein sequence ID" value="QCE05321.1"/>
    <property type="molecule type" value="Genomic_DNA"/>
</dbReference>
<keyword evidence="5" id="KW-1185">Reference proteome</keyword>
<dbReference type="AlphaFoldDB" id="A0A4D6MXA7"/>
<dbReference type="PANTHER" id="PTHR46236:SF35">
    <property type="entry name" value="MATH DOMAIN-CONTAINING PROTEIN"/>
    <property type="match status" value="1"/>
</dbReference>
<dbReference type="Gene3D" id="2.60.210.10">
    <property type="entry name" value="Apoptosis, Tumor Necrosis Factor Receptor Associated Protein 2, Chain A"/>
    <property type="match status" value="1"/>
</dbReference>
<evidence type="ECO:0000259" key="3">
    <source>
        <dbReference type="PROSITE" id="PS50144"/>
    </source>
</evidence>
<dbReference type="InterPro" id="IPR008974">
    <property type="entry name" value="TRAF-like"/>
</dbReference>
<dbReference type="Pfam" id="PF22486">
    <property type="entry name" value="MATH_2"/>
    <property type="match status" value="1"/>
</dbReference>
<evidence type="ECO:0000313" key="5">
    <source>
        <dbReference type="Proteomes" id="UP000501690"/>
    </source>
</evidence>
<name>A0A4D6MXA7_VIGUN</name>
<evidence type="ECO:0000313" key="4">
    <source>
        <dbReference type="EMBL" id="QCE05321.1"/>
    </source>
</evidence>
<evidence type="ECO:0000256" key="2">
    <source>
        <dbReference type="SAM" id="Coils"/>
    </source>
</evidence>